<proteinExistence type="inferred from homology"/>
<dbReference type="AlphaFoldDB" id="A0A7H1BKN1"/>
<name>A0A7H1BKN1_9ACTN</name>
<keyword evidence="4" id="KW-1185">Reference proteome</keyword>
<dbReference type="EMBL" id="CP061282">
    <property type="protein sequence ID" value="QNS09286.1"/>
    <property type="molecule type" value="Genomic_DNA"/>
</dbReference>
<sequence>MKFAIVIIENAESRRQIQEDRSTYRKKIEGWMGQQGQAGVLVGGEAFETEAVAPVTVRRDADGAPQVIEGPFAGDAETLGGYIIVEAADRDAAVEIAKTWPNPETLEVRPLWTAA</sequence>
<feature type="domain" description="YCII-related" evidence="2">
    <location>
        <begin position="1"/>
        <end position="104"/>
    </location>
</feature>
<protein>
    <recommendedName>
        <fullName evidence="2">YCII-related domain-containing protein</fullName>
    </recommendedName>
</protein>
<evidence type="ECO:0000313" key="3">
    <source>
        <dbReference type="EMBL" id="QNS09286.1"/>
    </source>
</evidence>
<dbReference type="Pfam" id="PF03795">
    <property type="entry name" value="YCII"/>
    <property type="match status" value="1"/>
</dbReference>
<evidence type="ECO:0000259" key="2">
    <source>
        <dbReference type="Pfam" id="PF03795"/>
    </source>
</evidence>
<comment type="similarity">
    <text evidence="1">Belongs to the YciI family.</text>
</comment>
<dbReference type="PANTHER" id="PTHR35174:SF3">
    <property type="entry name" value="BLL7171 PROTEIN"/>
    <property type="match status" value="1"/>
</dbReference>
<dbReference type="InterPro" id="IPR011008">
    <property type="entry name" value="Dimeric_a/b-barrel"/>
</dbReference>
<dbReference type="Gene3D" id="3.30.70.1060">
    <property type="entry name" value="Dimeric alpha+beta barrel"/>
    <property type="match status" value="1"/>
</dbReference>
<dbReference type="Proteomes" id="UP000516428">
    <property type="component" value="Plasmid unnamed1"/>
</dbReference>
<dbReference type="KEGG" id="sxn:IAG42_36695"/>
<evidence type="ECO:0000313" key="4">
    <source>
        <dbReference type="Proteomes" id="UP000516428"/>
    </source>
</evidence>
<organism evidence="3 4">
    <name type="scientific">Streptomyces xanthii</name>
    <dbReference type="NCBI Taxonomy" id="2768069"/>
    <lineage>
        <taxon>Bacteria</taxon>
        <taxon>Bacillati</taxon>
        <taxon>Actinomycetota</taxon>
        <taxon>Actinomycetes</taxon>
        <taxon>Kitasatosporales</taxon>
        <taxon>Streptomycetaceae</taxon>
        <taxon>Streptomyces</taxon>
    </lineage>
</organism>
<dbReference type="RefSeq" id="WP_188341941.1">
    <property type="nucleotide sequence ID" value="NZ_CP061282.1"/>
</dbReference>
<reference evidence="3 4" key="1">
    <citation type="submission" date="2020-09" db="EMBL/GenBank/DDBJ databases">
        <title>A novel species.</title>
        <authorList>
            <person name="Gao J."/>
        </authorList>
    </citation>
    <scope>NUCLEOTIDE SEQUENCE [LARGE SCALE GENOMIC DNA]</scope>
    <source>
        <strain evidence="3 4">CRXT-Y-14</strain>
        <plasmid evidence="3 4">unnamed1</plasmid>
    </source>
</reference>
<keyword evidence="3" id="KW-0614">Plasmid</keyword>
<gene>
    <name evidence="3" type="ORF">IAG42_36695</name>
</gene>
<dbReference type="SUPFAM" id="SSF54909">
    <property type="entry name" value="Dimeric alpha+beta barrel"/>
    <property type="match status" value="1"/>
</dbReference>
<dbReference type="PANTHER" id="PTHR35174">
    <property type="entry name" value="BLL7171 PROTEIN-RELATED"/>
    <property type="match status" value="1"/>
</dbReference>
<accession>A0A7H1BKN1</accession>
<evidence type="ECO:0000256" key="1">
    <source>
        <dbReference type="ARBA" id="ARBA00007689"/>
    </source>
</evidence>
<geneLocation type="plasmid" evidence="3 4">
    <name>unnamed1</name>
</geneLocation>
<dbReference type="InterPro" id="IPR005545">
    <property type="entry name" value="YCII"/>
</dbReference>